<keyword evidence="3" id="KW-1185">Reference proteome</keyword>
<feature type="region of interest" description="Disordered" evidence="1">
    <location>
        <begin position="1"/>
        <end position="34"/>
    </location>
</feature>
<protein>
    <submittedName>
        <fullName evidence="2">Uncharacterized protein</fullName>
    </submittedName>
</protein>
<reference evidence="2" key="2">
    <citation type="submission" date="2020-09" db="EMBL/GenBank/DDBJ databases">
        <authorList>
            <person name="Sun Q."/>
            <person name="Ohkuma M."/>
        </authorList>
    </citation>
    <scope>NUCLEOTIDE SEQUENCE</scope>
    <source>
        <strain evidence="2">JCM 19831</strain>
    </source>
</reference>
<reference evidence="2" key="1">
    <citation type="journal article" date="2014" name="Int. J. Syst. Evol. Microbiol.">
        <title>Complete genome sequence of Corynebacterium casei LMG S-19264T (=DSM 44701T), isolated from a smear-ripened cheese.</title>
        <authorList>
            <consortium name="US DOE Joint Genome Institute (JGI-PGF)"/>
            <person name="Walter F."/>
            <person name="Albersmeier A."/>
            <person name="Kalinowski J."/>
            <person name="Ruckert C."/>
        </authorList>
    </citation>
    <scope>NUCLEOTIDE SEQUENCE</scope>
    <source>
        <strain evidence="2">JCM 19831</strain>
    </source>
</reference>
<name>A0A917T4D8_9ACTN</name>
<gene>
    <name evidence="2" type="ORF">GCM10007977_008160</name>
</gene>
<evidence type="ECO:0000313" key="2">
    <source>
        <dbReference type="EMBL" id="GGM09387.1"/>
    </source>
</evidence>
<evidence type="ECO:0000256" key="1">
    <source>
        <dbReference type="SAM" id="MobiDB-lite"/>
    </source>
</evidence>
<dbReference type="EMBL" id="BMPI01000003">
    <property type="protein sequence ID" value="GGM09387.1"/>
    <property type="molecule type" value="Genomic_DNA"/>
</dbReference>
<proteinExistence type="predicted"/>
<comment type="caution">
    <text evidence="2">The sequence shown here is derived from an EMBL/GenBank/DDBJ whole genome shotgun (WGS) entry which is preliminary data.</text>
</comment>
<organism evidence="2 3">
    <name type="scientific">Dactylosporangium sucinum</name>
    <dbReference type="NCBI Taxonomy" id="1424081"/>
    <lineage>
        <taxon>Bacteria</taxon>
        <taxon>Bacillati</taxon>
        <taxon>Actinomycetota</taxon>
        <taxon>Actinomycetes</taxon>
        <taxon>Micromonosporales</taxon>
        <taxon>Micromonosporaceae</taxon>
        <taxon>Dactylosporangium</taxon>
    </lineage>
</organism>
<sequence>MDRPVGRPHKDHDRERPRAAESGRERPGADRERIRAIGVDQATPTGRNCTLTRGPTGRAVFGIACSHVR</sequence>
<evidence type="ECO:0000313" key="3">
    <source>
        <dbReference type="Proteomes" id="UP000642070"/>
    </source>
</evidence>
<dbReference type="Proteomes" id="UP000642070">
    <property type="component" value="Unassembled WGS sequence"/>
</dbReference>
<accession>A0A917T4D8</accession>
<dbReference type="AlphaFoldDB" id="A0A917T4D8"/>